<organism evidence="2 3">
    <name type="scientific">Vespula pensylvanica</name>
    <name type="common">Western yellow jacket</name>
    <name type="synonym">Wasp</name>
    <dbReference type="NCBI Taxonomy" id="30213"/>
    <lineage>
        <taxon>Eukaryota</taxon>
        <taxon>Metazoa</taxon>
        <taxon>Ecdysozoa</taxon>
        <taxon>Arthropoda</taxon>
        <taxon>Hexapoda</taxon>
        <taxon>Insecta</taxon>
        <taxon>Pterygota</taxon>
        <taxon>Neoptera</taxon>
        <taxon>Endopterygota</taxon>
        <taxon>Hymenoptera</taxon>
        <taxon>Apocrita</taxon>
        <taxon>Aculeata</taxon>
        <taxon>Vespoidea</taxon>
        <taxon>Vespidae</taxon>
        <taxon>Vespinae</taxon>
        <taxon>Vespula</taxon>
    </lineage>
</organism>
<sequence>MVRPFKSFFFSFFIKSFHPYYFVVPYLSLSLSLSLFSFFFFLFLFLSFSFLFFSFLFGETCSYLLRKKIGRAKFNEKQTSSQAKTFMCFFLLHFSYCSRSLLIKRRMWRERYEFHRRRKEEKEVEKKGVEAKEDEERREEKEKWRWQ</sequence>
<name>A0A834PDP9_VESPE</name>
<evidence type="ECO:0000313" key="2">
    <source>
        <dbReference type="EMBL" id="KAF7437757.1"/>
    </source>
</evidence>
<evidence type="ECO:0000313" key="3">
    <source>
        <dbReference type="Proteomes" id="UP000600918"/>
    </source>
</evidence>
<accession>A0A834PDP9</accession>
<feature type="compositionally biased region" description="Basic and acidic residues" evidence="1">
    <location>
        <begin position="120"/>
        <end position="147"/>
    </location>
</feature>
<dbReference type="Proteomes" id="UP000600918">
    <property type="component" value="Unassembled WGS sequence"/>
</dbReference>
<dbReference type="AlphaFoldDB" id="A0A834PDP9"/>
<dbReference type="EMBL" id="JACSDY010000001">
    <property type="protein sequence ID" value="KAF7437757.1"/>
    <property type="molecule type" value="Genomic_DNA"/>
</dbReference>
<proteinExistence type="predicted"/>
<keyword evidence="3" id="KW-1185">Reference proteome</keyword>
<gene>
    <name evidence="2" type="ORF">H0235_000148</name>
</gene>
<protein>
    <submittedName>
        <fullName evidence="2">Uncharacterized protein</fullName>
    </submittedName>
</protein>
<reference evidence="2" key="1">
    <citation type="journal article" date="2020" name="G3 (Bethesda)">
        <title>High-Quality Assemblies for Three Invasive Social Wasps from the &lt;i&gt;Vespula&lt;/i&gt; Genus.</title>
        <authorList>
            <person name="Harrop T.W.R."/>
            <person name="Guhlin J."/>
            <person name="McLaughlin G.M."/>
            <person name="Permina E."/>
            <person name="Stockwell P."/>
            <person name="Gilligan J."/>
            <person name="Le Lec M.F."/>
            <person name="Gruber M.A.M."/>
            <person name="Quinn O."/>
            <person name="Lovegrove M."/>
            <person name="Duncan E.J."/>
            <person name="Remnant E.J."/>
            <person name="Van Eeckhoven J."/>
            <person name="Graham B."/>
            <person name="Knapp R.A."/>
            <person name="Langford K.W."/>
            <person name="Kronenberg Z."/>
            <person name="Press M.O."/>
            <person name="Eacker S.M."/>
            <person name="Wilson-Rankin E.E."/>
            <person name="Purcell J."/>
            <person name="Lester P.J."/>
            <person name="Dearden P.K."/>
        </authorList>
    </citation>
    <scope>NUCLEOTIDE SEQUENCE</scope>
    <source>
        <strain evidence="2">Volc-1</strain>
    </source>
</reference>
<feature type="region of interest" description="Disordered" evidence="1">
    <location>
        <begin position="116"/>
        <end position="147"/>
    </location>
</feature>
<comment type="caution">
    <text evidence="2">The sequence shown here is derived from an EMBL/GenBank/DDBJ whole genome shotgun (WGS) entry which is preliminary data.</text>
</comment>
<evidence type="ECO:0000256" key="1">
    <source>
        <dbReference type="SAM" id="MobiDB-lite"/>
    </source>
</evidence>